<keyword evidence="2" id="KW-1185">Reference proteome</keyword>
<dbReference type="AlphaFoldDB" id="A0A1G8BYS3"/>
<accession>A0A1G8BYS3</accession>
<dbReference type="InterPro" id="IPR008969">
    <property type="entry name" value="CarboxyPept-like_regulatory"/>
</dbReference>
<gene>
    <name evidence="1" type="ORF">SAMN05421827_1238</name>
</gene>
<evidence type="ECO:0000313" key="2">
    <source>
        <dbReference type="Proteomes" id="UP000199643"/>
    </source>
</evidence>
<name>A0A1G8BYS3_9SPHI</name>
<proteinExistence type="predicted"/>
<dbReference type="OrthoDB" id="1109208at2"/>
<dbReference type="Gene3D" id="2.60.40.1120">
    <property type="entry name" value="Carboxypeptidase-like, regulatory domain"/>
    <property type="match status" value="1"/>
</dbReference>
<protein>
    <submittedName>
        <fullName evidence="1">CarboxypepD_reg-like domain-containing protein</fullName>
    </submittedName>
</protein>
<sequence>MKKIILVTILMCNLLLVHGQSVKIEGHIRDKRSEIPYTTISLPGQKIQADSKGYYTFYIKSGIPFNIRLNTVGYKTVSQQMVAVQADTVINFVLEPVPNTLDDVLISTSRKPENIKNITTSVSIVNKKKLRRRWPLRLI</sequence>
<reference evidence="2" key="1">
    <citation type="submission" date="2016-10" db="EMBL/GenBank/DDBJ databases">
        <authorList>
            <person name="Varghese N."/>
            <person name="Submissions S."/>
        </authorList>
    </citation>
    <scope>NUCLEOTIDE SEQUENCE [LARGE SCALE GENOMIC DNA]</scope>
    <source>
        <strain evidence="2">DSM 17933</strain>
    </source>
</reference>
<dbReference type="STRING" id="405671.SAMN05421827_1238"/>
<dbReference type="EMBL" id="FNCH01000023">
    <property type="protein sequence ID" value="SDH38274.1"/>
    <property type="molecule type" value="Genomic_DNA"/>
</dbReference>
<organism evidence="1 2">
    <name type="scientific">Pedobacter terrae</name>
    <dbReference type="NCBI Taxonomy" id="405671"/>
    <lineage>
        <taxon>Bacteria</taxon>
        <taxon>Pseudomonadati</taxon>
        <taxon>Bacteroidota</taxon>
        <taxon>Sphingobacteriia</taxon>
        <taxon>Sphingobacteriales</taxon>
        <taxon>Sphingobacteriaceae</taxon>
        <taxon>Pedobacter</taxon>
    </lineage>
</organism>
<dbReference type="SUPFAM" id="SSF49464">
    <property type="entry name" value="Carboxypeptidase regulatory domain-like"/>
    <property type="match status" value="1"/>
</dbReference>
<dbReference type="Proteomes" id="UP000199643">
    <property type="component" value="Unassembled WGS sequence"/>
</dbReference>
<dbReference type="RefSeq" id="WP_090503585.1">
    <property type="nucleotide sequence ID" value="NZ_FNCH01000023.1"/>
</dbReference>
<evidence type="ECO:0000313" key="1">
    <source>
        <dbReference type="EMBL" id="SDH38274.1"/>
    </source>
</evidence>